<dbReference type="NCBIfam" id="NF004281">
    <property type="entry name" value="PRK05690.1"/>
    <property type="match status" value="1"/>
</dbReference>
<evidence type="ECO:0000256" key="10">
    <source>
        <dbReference type="ARBA" id="ARBA00073635"/>
    </source>
</evidence>
<evidence type="ECO:0000256" key="11">
    <source>
        <dbReference type="ARBA" id="ARBA00075110"/>
    </source>
</evidence>
<dbReference type="SUPFAM" id="SSF69572">
    <property type="entry name" value="Activating enzymes of the ubiquitin-like proteins"/>
    <property type="match status" value="1"/>
</dbReference>
<feature type="domain" description="THIF-type NAD/FAD binding fold" evidence="14">
    <location>
        <begin position="14"/>
        <end position="247"/>
    </location>
</feature>
<dbReference type="PANTHER" id="PTHR10953">
    <property type="entry name" value="UBIQUITIN-ACTIVATING ENZYME E1"/>
    <property type="match status" value="1"/>
</dbReference>
<dbReference type="OrthoDB" id="9804286at2"/>
<dbReference type="EC" id="2.7.7.80" evidence="9"/>
<keyword evidence="3 15" id="KW-0808">Transferase</keyword>
<dbReference type="InterPro" id="IPR035985">
    <property type="entry name" value="Ubiquitin-activating_enz"/>
</dbReference>
<comment type="catalytic activity">
    <reaction evidence="6">
        <text>[molybdopterin-synthase sulfur-carrier protein]-C-terminal Gly-Gly + ATP + H(+) = [molybdopterin-synthase sulfur-carrier protein]-C-terminal Gly-Gly-AMP + diphosphate</text>
        <dbReference type="Rhea" id="RHEA:43616"/>
        <dbReference type="Rhea" id="RHEA-COMP:12159"/>
        <dbReference type="Rhea" id="RHEA-COMP:12202"/>
        <dbReference type="ChEBI" id="CHEBI:15378"/>
        <dbReference type="ChEBI" id="CHEBI:30616"/>
        <dbReference type="ChEBI" id="CHEBI:33019"/>
        <dbReference type="ChEBI" id="CHEBI:90618"/>
        <dbReference type="ChEBI" id="CHEBI:90778"/>
        <dbReference type="EC" id="2.7.7.80"/>
    </reaction>
</comment>
<dbReference type="Gene3D" id="3.40.50.720">
    <property type="entry name" value="NAD(P)-binding Rossmann-like Domain"/>
    <property type="match status" value="1"/>
</dbReference>
<keyword evidence="4" id="KW-0547">Nucleotide-binding</keyword>
<sequence length="253" mass="27916">MMKKELTTKQAMRYSRHVLLSGFDLDKQEILINSKVLILGVGGLGCAVCQYLAASGVGALTLVDDDKVELTNLQRQVLHLEKNIGKPKVSSAEQMLVQINSEISIRTVNQRLSSNELPSLVAEHDLVVDCTDNLSSRNQINLVCYQSNTPLVSGAAIRMEGQLFSVLPDKKSACYACYSHYFGEQNLSCVESGVMSPLVGVIGTSQALEAIKILTHYGEPFYDQLKLFDAMDHSWRTVNVVPHQECKVCGHTR</sequence>
<dbReference type="GO" id="GO:0061605">
    <property type="term" value="F:molybdopterin-synthase adenylyltransferase activity"/>
    <property type="evidence" value="ECO:0007669"/>
    <property type="project" value="UniProtKB-EC"/>
</dbReference>
<keyword evidence="5" id="KW-0067">ATP-binding</keyword>
<evidence type="ECO:0000259" key="14">
    <source>
        <dbReference type="Pfam" id="PF00899"/>
    </source>
</evidence>
<dbReference type="EMBL" id="PIQG01000004">
    <property type="protein sequence ID" value="RUO76535.1"/>
    <property type="molecule type" value="Genomic_DNA"/>
</dbReference>
<evidence type="ECO:0000256" key="9">
    <source>
        <dbReference type="ARBA" id="ARBA00066884"/>
    </source>
</evidence>
<comment type="function">
    <text evidence="7">Catalyzes the adenylation by ATP of the carboxyl group of the C-terminal glycine of sulfur carrier protein MoaD.</text>
</comment>
<evidence type="ECO:0000256" key="8">
    <source>
        <dbReference type="ARBA" id="ARBA00063809"/>
    </source>
</evidence>
<keyword evidence="16" id="KW-1185">Reference proteome</keyword>
<evidence type="ECO:0000256" key="3">
    <source>
        <dbReference type="ARBA" id="ARBA00022679"/>
    </source>
</evidence>
<proteinExistence type="inferred from homology"/>
<dbReference type="CDD" id="cd00757">
    <property type="entry name" value="ThiF_MoeB_HesA_family"/>
    <property type="match status" value="1"/>
</dbReference>
<organism evidence="15 16">
    <name type="scientific">Pseudidiomarina taiwanensis</name>
    <dbReference type="NCBI Taxonomy" id="337250"/>
    <lineage>
        <taxon>Bacteria</taxon>
        <taxon>Pseudomonadati</taxon>
        <taxon>Pseudomonadota</taxon>
        <taxon>Gammaproteobacteria</taxon>
        <taxon>Alteromonadales</taxon>
        <taxon>Idiomarinaceae</taxon>
        <taxon>Pseudidiomarina</taxon>
    </lineage>
</organism>
<dbReference type="InterPro" id="IPR000594">
    <property type="entry name" value="ThiF_NAD_FAD-bd"/>
</dbReference>
<evidence type="ECO:0000256" key="4">
    <source>
        <dbReference type="ARBA" id="ARBA00022741"/>
    </source>
</evidence>
<dbReference type="GO" id="GO:0005829">
    <property type="term" value="C:cytosol"/>
    <property type="evidence" value="ECO:0007669"/>
    <property type="project" value="TreeGrafter"/>
</dbReference>
<dbReference type="GO" id="GO:0008146">
    <property type="term" value="F:sulfotransferase activity"/>
    <property type="evidence" value="ECO:0007669"/>
    <property type="project" value="TreeGrafter"/>
</dbReference>
<name>A0A432ZEY2_9GAMM</name>
<dbReference type="GO" id="GO:0008641">
    <property type="term" value="F:ubiquitin-like modifier activating enzyme activity"/>
    <property type="evidence" value="ECO:0007669"/>
    <property type="project" value="InterPro"/>
</dbReference>
<dbReference type="GO" id="GO:0005524">
    <property type="term" value="F:ATP binding"/>
    <property type="evidence" value="ECO:0007669"/>
    <property type="project" value="UniProtKB-KW"/>
</dbReference>
<dbReference type="InterPro" id="IPR045886">
    <property type="entry name" value="ThiF/MoeB/HesA"/>
</dbReference>
<comment type="caution">
    <text evidence="15">The sequence shown here is derived from an EMBL/GenBank/DDBJ whole genome shotgun (WGS) entry which is preliminary data.</text>
</comment>
<dbReference type="AlphaFoldDB" id="A0A432ZEY2"/>
<dbReference type="Proteomes" id="UP000288279">
    <property type="component" value="Unassembled WGS sequence"/>
</dbReference>
<keyword evidence="15" id="KW-0548">Nucleotidyltransferase</keyword>
<gene>
    <name evidence="15" type="ORF">CWI83_08880</name>
</gene>
<dbReference type="GO" id="GO:0004792">
    <property type="term" value="F:thiosulfate-cyanide sulfurtransferase activity"/>
    <property type="evidence" value="ECO:0007669"/>
    <property type="project" value="TreeGrafter"/>
</dbReference>
<evidence type="ECO:0000256" key="13">
    <source>
        <dbReference type="ARBA" id="ARBA00078531"/>
    </source>
</evidence>
<comment type="subunit">
    <text evidence="8">Homodimer. Forms a stable heterotetrameric complex of 2 MoeB and 2 MoaD during adenylation of MoaD.</text>
</comment>
<evidence type="ECO:0000313" key="16">
    <source>
        <dbReference type="Proteomes" id="UP000288279"/>
    </source>
</evidence>
<protein>
    <recommendedName>
        <fullName evidence="10">Molybdopterin-synthase adenylyltransferase</fullName>
        <ecNumber evidence="9">2.7.7.80</ecNumber>
    </recommendedName>
    <alternativeName>
        <fullName evidence="13">MoaD protein adenylase</fullName>
    </alternativeName>
    <alternativeName>
        <fullName evidence="11">Molybdopterin-converting factor subunit 1 adenylase</fullName>
    </alternativeName>
    <alternativeName>
        <fullName evidence="12">Sulfur carrier protein MoaD adenylyltransferase</fullName>
    </alternativeName>
</protein>
<dbReference type="FunFam" id="3.40.50.720:FF:000033">
    <property type="entry name" value="Adenylyltransferase and sulfurtransferase MOCS3"/>
    <property type="match status" value="1"/>
</dbReference>
<dbReference type="PANTHER" id="PTHR10953:SF194">
    <property type="entry name" value="MOLYBDOPTERIN-SYNTHASE ADENYLYLTRANSFERASE"/>
    <property type="match status" value="1"/>
</dbReference>
<evidence type="ECO:0000256" key="5">
    <source>
        <dbReference type="ARBA" id="ARBA00022840"/>
    </source>
</evidence>
<evidence type="ECO:0000313" key="15">
    <source>
        <dbReference type="EMBL" id="RUO76535.1"/>
    </source>
</evidence>
<evidence type="ECO:0000256" key="1">
    <source>
        <dbReference type="ARBA" id="ARBA00005046"/>
    </source>
</evidence>
<accession>A0A432ZEY2</accession>
<evidence type="ECO:0000256" key="2">
    <source>
        <dbReference type="ARBA" id="ARBA00009919"/>
    </source>
</evidence>
<evidence type="ECO:0000256" key="7">
    <source>
        <dbReference type="ARBA" id="ARBA00055169"/>
    </source>
</evidence>
<reference evidence="15 16" key="1">
    <citation type="journal article" date="2011" name="Front. Microbiol.">
        <title>Genomic signatures of strain selection and enhancement in Bacillus atrophaeus var. globigii, a historical biowarfare simulant.</title>
        <authorList>
            <person name="Gibbons H.S."/>
            <person name="Broomall S.M."/>
            <person name="McNew L.A."/>
            <person name="Daligault H."/>
            <person name="Chapman C."/>
            <person name="Bruce D."/>
            <person name="Karavis M."/>
            <person name="Krepps M."/>
            <person name="McGregor P.A."/>
            <person name="Hong C."/>
            <person name="Park K.H."/>
            <person name="Akmal A."/>
            <person name="Feldman A."/>
            <person name="Lin J.S."/>
            <person name="Chang W.E."/>
            <person name="Higgs B.W."/>
            <person name="Demirev P."/>
            <person name="Lindquist J."/>
            <person name="Liem A."/>
            <person name="Fochler E."/>
            <person name="Read T.D."/>
            <person name="Tapia R."/>
            <person name="Johnson S."/>
            <person name="Bishop-Lilly K.A."/>
            <person name="Detter C."/>
            <person name="Han C."/>
            <person name="Sozhamannan S."/>
            <person name="Rosenzweig C.N."/>
            <person name="Skowronski E.W."/>
        </authorList>
    </citation>
    <scope>NUCLEOTIDE SEQUENCE [LARGE SCALE GENOMIC DNA]</scope>
    <source>
        <strain evidence="15 16">PIT1</strain>
    </source>
</reference>
<dbReference type="Pfam" id="PF00899">
    <property type="entry name" value="ThiF"/>
    <property type="match status" value="1"/>
</dbReference>
<evidence type="ECO:0000256" key="6">
    <source>
        <dbReference type="ARBA" id="ARBA00052218"/>
    </source>
</evidence>
<comment type="similarity">
    <text evidence="2">Belongs to the HesA/MoeB/ThiF family.</text>
</comment>
<evidence type="ECO:0000256" key="12">
    <source>
        <dbReference type="ARBA" id="ARBA00075328"/>
    </source>
</evidence>
<comment type="pathway">
    <text evidence="1">Cofactor biosynthesis; molybdopterin biosynthesis.</text>
</comment>